<gene>
    <name evidence="2" type="ORF">CCMP2556_LOCUS798</name>
</gene>
<feature type="non-terminal residue" evidence="2">
    <location>
        <position position="783"/>
    </location>
</feature>
<sequence>DGTGATETLQATASAIHQPQMPPQFLPESHGHDALGDHALHLLELFENAGDCRAFLSELPLFSADPEVTLDKIAEHYQAQVSDLCLDNVNSHAALEVVPWIGDTMVYPLAVLLEATARATAIPLVFWTDLVQSFGNAVVHKRAGVQLTERYHTKNRYWMVGTANVAEGKSPAMMPVVEAVERALHQNTAFTVGSPGDQFHLQQGSTSAAAREKLRFCDGYLAIHSDEAGACLCPAFANGGATDPSKFIDFQLFLNAAHVAATKPLGLVQRFLFSFGARLNMGKQSWNGFLQDVTVPILEQLFSAIIRRFGPHITTSADFVFETTHAQRAVIVELEEIGRLFARKDSVHTVFREAMPKAMYWLGTAVLTNHLVANLWPSALGRDLPDEFPTTVSNECFIASVQFMLKRYLYGQAILSVTSKEQTWLHRRRDFRDAEDDLLPLLLRILRGAPGSVITLEHIFCADLALKRSIEKGSCNAADLARQRIADLWLQLKDLGLGELCSSGGTARFRKYHVGSLSPGCLDWLRKHRVPLSHFGKRSHVDHAAFLGTCRGGCVDVDSGVCGSKDTAVGSGEQELQPLQSAVPRVAKPSPQVARGGASAHPNQPAKPRKKKQAIQWRDISRVELGSPLMSNQQLLQHLRRRPEWADTRVAVRTLWQNKERILSEVRCVESELCTHCWRTHYILSKSLYSPGTLVVQASGEHTGHDGAVPCASGKIFNEKQREIAARFLSGGGRGAKNLRVALLAAGCADASLPDNTQLANWLRNNSRKNKDALDKDKSVVAA</sequence>
<proteinExistence type="predicted"/>
<name>A0ABP0HD37_9DINO</name>
<dbReference type="Proteomes" id="UP001642484">
    <property type="component" value="Unassembled WGS sequence"/>
</dbReference>
<protein>
    <submittedName>
        <fullName evidence="2">Uncharacterized protein</fullName>
    </submittedName>
</protein>
<reference evidence="2 3" key="1">
    <citation type="submission" date="2024-02" db="EMBL/GenBank/DDBJ databases">
        <authorList>
            <person name="Chen Y."/>
            <person name="Shah S."/>
            <person name="Dougan E. K."/>
            <person name="Thang M."/>
            <person name="Chan C."/>
        </authorList>
    </citation>
    <scope>NUCLEOTIDE SEQUENCE [LARGE SCALE GENOMIC DNA]</scope>
</reference>
<evidence type="ECO:0000313" key="2">
    <source>
        <dbReference type="EMBL" id="CAK8987234.1"/>
    </source>
</evidence>
<organism evidence="2 3">
    <name type="scientific">Durusdinium trenchii</name>
    <dbReference type="NCBI Taxonomy" id="1381693"/>
    <lineage>
        <taxon>Eukaryota</taxon>
        <taxon>Sar</taxon>
        <taxon>Alveolata</taxon>
        <taxon>Dinophyceae</taxon>
        <taxon>Suessiales</taxon>
        <taxon>Symbiodiniaceae</taxon>
        <taxon>Durusdinium</taxon>
    </lineage>
</organism>
<feature type="non-terminal residue" evidence="2">
    <location>
        <position position="1"/>
    </location>
</feature>
<comment type="caution">
    <text evidence="2">The sequence shown here is derived from an EMBL/GenBank/DDBJ whole genome shotgun (WGS) entry which is preliminary data.</text>
</comment>
<dbReference type="EMBL" id="CAXAMN010000238">
    <property type="protein sequence ID" value="CAK8987234.1"/>
    <property type="molecule type" value="Genomic_DNA"/>
</dbReference>
<feature type="region of interest" description="Disordered" evidence="1">
    <location>
        <begin position="573"/>
        <end position="614"/>
    </location>
</feature>
<keyword evidence="3" id="KW-1185">Reference proteome</keyword>
<evidence type="ECO:0000256" key="1">
    <source>
        <dbReference type="SAM" id="MobiDB-lite"/>
    </source>
</evidence>
<accession>A0ABP0HD37</accession>
<evidence type="ECO:0000313" key="3">
    <source>
        <dbReference type="Proteomes" id="UP001642484"/>
    </source>
</evidence>